<evidence type="ECO:0000313" key="3">
    <source>
        <dbReference type="Proteomes" id="UP000996601"/>
    </source>
</evidence>
<dbReference type="Proteomes" id="UP000996601">
    <property type="component" value="Unassembled WGS sequence"/>
</dbReference>
<dbReference type="InterPro" id="IPR050458">
    <property type="entry name" value="LolB"/>
</dbReference>
<reference evidence="2" key="1">
    <citation type="submission" date="2021-07" db="EMBL/GenBank/DDBJ databases">
        <title>Shinella sp. nov., a novel member of the genus Shinella from water.</title>
        <authorList>
            <person name="Deng Y."/>
        </authorList>
    </citation>
    <scope>NUCLEOTIDE SEQUENCE</scope>
    <source>
        <strain evidence="2">CPCC 100929</strain>
    </source>
</reference>
<dbReference type="Gene3D" id="3.40.50.410">
    <property type="entry name" value="von Willebrand factor, type A domain"/>
    <property type="match status" value="1"/>
</dbReference>
<dbReference type="InterPro" id="IPR036465">
    <property type="entry name" value="vWFA_dom_sf"/>
</dbReference>
<name>A0ABT1R1X1_9HYPH</name>
<dbReference type="PANTHER" id="PTHR30634:SF16">
    <property type="entry name" value="OUTER-MEMBRANE LIPOPROTEIN LOLB"/>
    <property type="match status" value="1"/>
</dbReference>
<feature type="domain" description="VWFA" evidence="1">
    <location>
        <begin position="215"/>
        <end position="374"/>
    </location>
</feature>
<dbReference type="InterPro" id="IPR002035">
    <property type="entry name" value="VWF_A"/>
</dbReference>
<accession>A0ABT1R1X1</accession>
<dbReference type="PANTHER" id="PTHR30634">
    <property type="entry name" value="OUTER MEMBRANE LOLAB LIPOPROTEIN INSERTION APPARATUS"/>
    <property type="match status" value="1"/>
</dbReference>
<gene>
    <name evidence="2" type="ORF">GB927_003825</name>
</gene>
<dbReference type="SMART" id="SM00327">
    <property type="entry name" value="VWA"/>
    <property type="match status" value="1"/>
</dbReference>
<dbReference type="SUPFAM" id="SSF53300">
    <property type="entry name" value="vWA-like"/>
    <property type="match status" value="1"/>
</dbReference>
<proteinExistence type="predicted"/>
<dbReference type="RefSeq" id="WP_256115254.1">
    <property type="nucleotide sequence ID" value="NZ_WHSB02000001.1"/>
</dbReference>
<organism evidence="2 3">
    <name type="scientific">Shinella lacus</name>
    <dbReference type="NCBI Taxonomy" id="2654216"/>
    <lineage>
        <taxon>Bacteria</taxon>
        <taxon>Pseudomonadati</taxon>
        <taxon>Pseudomonadota</taxon>
        <taxon>Alphaproteobacteria</taxon>
        <taxon>Hyphomicrobiales</taxon>
        <taxon>Rhizobiaceae</taxon>
        <taxon>Shinella</taxon>
    </lineage>
</organism>
<protein>
    <submittedName>
        <fullName evidence="2">VWA domain-containing protein</fullName>
    </submittedName>
</protein>
<dbReference type="Pfam" id="PF05762">
    <property type="entry name" value="VWA_CoxE"/>
    <property type="match status" value="1"/>
</dbReference>
<sequence length="379" mass="41839">MTVTALDALTRWRLVLGEAADGACRSAGGALAGETLAMDAALDWLYGREEEDGTRNIARQGGRGGSALTTPQWINDIHRLFPKETIERLERDAIERYAIDDVVTNPDVLARAEPNETLLKAVLRTKHLMSPDILVLARKLVQEVVRQLMEKLSRELTLAFSGVVDRRRHSRFRIASDLDFRRVVKDNLKHYDPETRKLTVERLHFFARNQRHMKTWQIILLVDQSGSMLDSVIHSAVTAACLWGLPGVRTHLVAFDTNVVDLTKDVDDPCELLMKVQLGGGTDIQGAVAYAAGLIEQPERAIVVLISDFYEGTSPAMLEQRVASLTAQRTLVLGLAALDSEAAPAYDREMARRLVAAGAEVGAMTPGELAGWLAEKIGR</sequence>
<comment type="caution">
    <text evidence="2">The sequence shown here is derived from an EMBL/GenBank/DDBJ whole genome shotgun (WGS) entry which is preliminary data.</text>
</comment>
<keyword evidence="3" id="KW-1185">Reference proteome</keyword>
<evidence type="ECO:0000313" key="2">
    <source>
        <dbReference type="EMBL" id="MCQ4629151.1"/>
    </source>
</evidence>
<evidence type="ECO:0000259" key="1">
    <source>
        <dbReference type="SMART" id="SM00327"/>
    </source>
</evidence>
<dbReference type="InterPro" id="IPR008912">
    <property type="entry name" value="Uncharacterised_CoxE"/>
</dbReference>
<dbReference type="EMBL" id="WHSB02000001">
    <property type="protein sequence ID" value="MCQ4629151.1"/>
    <property type="molecule type" value="Genomic_DNA"/>
</dbReference>